<feature type="domain" description="RRM" evidence="11">
    <location>
        <begin position="274"/>
        <end position="350"/>
    </location>
</feature>
<dbReference type="CDD" id="cd16162">
    <property type="entry name" value="OCRE_RBM5_like"/>
    <property type="match status" value="1"/>
</dbReference>
<dbReference type="InterPro" id="IPR000467">
    <property type="entry name" value="G_patch_dom"/>
</dbReference>
<reference evidence="14" key="1">
    <citation type="submission" date="2023-06" db="EMBL/GenBank/DDBJ databases">
        <title>Genomic analysis of the entomopathogenic nematode Steinernema hermaphroditum.</title>
        <authorList>
            <person name="Schwarz E.M."/>
            <person name="Heppert J.K."/>
            <person name="Baniya A."/>
            <person name="Schwartz H.T."/>
            <person name="Tan C.-H."/>
            <person name="Antoshechkin I."/>
            <person name="Sternberg P.W."/>
            <person name="Goodrich-Blair H."/>
            <person name="Dillman A.R."/>
        </authorList>
    </citation>
    <scope>NUCLEOTIDE SEQUENCE</scope>
    <source>
        <strain evidence="14">PS9179</strain>
        <tissue evidence="14">Whole animal</tissue>
    </source>
</reference>
<sequence length="829" mass="90773">MTTEIGLLVDATVTTTVESAPVLPSLRLLRDTLDAVRDHDPMSEIETVETVAAVLARPLTHIAVNMIVTVARQETVAVALYVVSLVITSPLCDMSILRPYSLPNRGSGNDYSSSINGSNQATETANQPHYKIAITVLPPHFERDELAEFIARQSFCPTDIRVVRKPQQGGTKVFGFVDFATVEAAQQWMDFNKGFFELPDGFRARMDYAREQQFNATMNQQADLRKRGGDWNCAKCTINNFNKRSSCFKCGTSREASEEMDRKGCGMIGTSACDTLIVRELPLGCSEESLMQELSQYTTVPIIRVSLAESRRYAFLQMRSIEEAGYLLSTFTISAPIIGNCAVIVNYSRQSLNRILLAESVSNLKHQSRVSSTAIAQDGVNAAAQLAQNALQIAQMGKTNASDPYAHCPTVPTPFGTFPQYPACPQKAMFHFDPNTGYYYDSATGFFFDANTEYFFNSHQQIWMFWSIKYMTYIPVEGGDAGLKRQLREESLSSLGVFAPGQGPAAEAVQDIPTPGSAPSAGTEDGALNPNSADGNAEKKEKPKSAADIQKEMEKWAKRQEKVKISFSKLPASAPNNGGGSPTEKSAKSNQWEVDSDDDSNGPVPTYKNNGLSSTSTVVPSNTASLAAPTTTSSSSKPDEFSESTYVDYTKKSCLLCRRVFNNVETLDKHVQQSELHKKNWQLKLSELAAAAPAPEYSSSSHFEPPAPRPQYRDRARERRQQFGLDPGFQADETEAPMDSASAEAHAAMKAATPLDSTNIGSKLLKKHGWTEGQGVGKNMQGIVNPIEVERRVQGAGLGVAGSKMYGNSTMSRKEQMRVAMINRYNNAT</sequence>
<dbReference type="SUPFAM" id="SSF54928">
    <property type="entry name" value="RNA-binding domain, RBD"/>
    <property type="match status" value="2"/>
</dbReference>
<evidence type="ECO:0000313" key="14">
    <source>
        <dbReference type="EMBL" id="KAK0423927.1"/>
    </source>
</evidence>
<dbReference type="SMART" id="SM00360">
    <property type="entry name" value="RRM"/>
    <property type="match status" value="2"/>
</dbReference>
<dbReference type="GO" id="GO:0005634">
    <property type="term" value="C:nucleus"/>
    <property type="evidence" value="ECO:0007669"/>
    <property type="project" value="UniProtKB-SubCell"/>
</dbReference>
<keyword evidence="6 8" id="KW-0694">RNA-binding</keyword>
<dbReference type="PANTHER" id="PTHR13948">
    <property type="entry name" value="RNA-BINDING PROTEIN"/>
    <property type="match status" value="1"/>
</dbReference>
<keyword evidence="3" id="KW-0677">Repeat</keyword>
<comment type="subcellular location">
    <subcellularLocation>
        <location evidence="1">Nucleus</location>
    </subcellularLocation>
</comment>
<gene>
    <name evidence="14" type="ORF">QR680_008411</name>
</gene>
<evidence type="ECO:0000256" key="7">
    <source>
        <dbReference type="ARBA" id="ARBA00023242"/>
    </source>
</evidence>
<feature type="compositionally biased region" description="Basic and acidic residues" evidence="10">
    <location>
        <begin position="536"/>
        <end position="550"/>
    </location>
</feature>
<evidence type="ECO:0000256" key="5">
    <source>
        <dbReference type="ARBA" id="ARBA00022833"/>
    </source>
</evidence>
<dbReference type="InterPro" id="IPR035979">
    <property type="entry name" value="RBD_domain_sf"/>
</dbReference>
<dbReference type="GO" id="GO:0008270">
    <property type="term" value="F:zinc ion binding"/>
    <property type="evidence" value="ECO:0007669"/>
    <property type="project" value="UniProtKB-KW"/>
</dbReference>
<organism evidence="14 15">
    <name type="scientific">Steinernema hermaphroditum</name>
    <dbReference type="NCBI Taxonomy" id="289476"/>
    <lineage>
        <taxon>Eukaryota</taxon>
        <taxon>Metazoa</taxon>
        <taxon>Ecdysozoa</taxon>
        <taxon>Nematoda</taxon>
        <taxon>Chromadorea</taxon>
        <taxon>Rhabditida</taxon>
        <taxon>Tylenchina</taxon>
        <taxon>Panagrolaimomorpha</taxon>
        <taxon>Strongyloidoidea</taxon>
        <taxon>Steinernematidae</taxon>
        <taxon>Steinernema</taxon>
    </lineage>
</organism>
<dbReference type="SMART" id="SM00547">
    <property type="entry name" value="ZnF_RBZ"/>
    <property type="match status" value="1"/>
</dbReference>
<feature type="compositionally biased region" description="Low complexity" evidence="10">
    <location>
        <begin position="620"/>
        <end position="636"/>
    </location>
</feature>
<name>A0AA39IIS0_9BILA</name>
<dbReference type="SMART" id="SM00443">
    <property type="entry name" value="G_patch"/>
    <property type="match status" value="1"/>
</dbReference>
<evidence type="ECO:0000313" key="15">
    <source>
        <dbReference type="Proteomes" id="UP001175271"/>
    </source>
</evidence>
<feature type="compositionally biased region" description="Basic and acidic residues" evidence="10">
    <location>
        <begin position="711"/>
        <end position="721"/>
    </location>
</feature>
<dbReference type="Gene3D" id="3.30.70.330">
    <property type="match status" value="2"/>
</dbReference>
<feature type="region of interest" description="Disordered" evidence="10">
    <location>
        <begin position="566"/>
        <end position="643"/>
    </location>
</feature>
<feature type="region of interest" description="Disordered" evidence="10">
    <location>
        <begin position="498"/>
        <end position="550"/>
    </location>
</feature>
<protein>
    <recommendedName>
        <fullName evidence="16">RNA-binding protein 5</fullName>
    </recommendedName>
</protein>
<dbReference type="SUPFAM" id="SSF90209">
    <property type="entry name" value="Ran binding protein zinc finger-like"/>
    <property type="match status" value="1"/>
</dbReference>
<dbReference type="Proteomes" id="UP001175271">
    <property type="component" value="Unassembled WGS sequence"/>
</dbReference>
<dbReference type="PROSITE" id="PS50174">
    <property type="entry name" value="G_PATCH"/>
    <property type="match status" value="1"/>
</dbReference>
<evidence type="ECO:0000259" key="11">
    <source>
        <dbReference type="PROSITE" id="PS50102"/>
    </source>
</evidence>
<evidence type="ECO:0000256" key="8">
    <source>
        <dbReference type="PROSITE-ProRule" id="PRU00176"/>
    </source>
</evidence>
<keyword evidence="4 9" id="KW-0863">Zinc-finger</keyword>
<dbReference type="GO" id="GO:0003723">
    <property type="term" value="F:RNA binding"/>
    <property type="evidence" value="ECO:0007669"/>
    <property type="project" value="UniProtKB-UniRule"/>
</dbReference>
<dbReference type="InterPro" id="IPR001876">
    <property type="entry name" value="Znf_RanBP2"/>
</dbReference>
<dbReference type="GO" id="GO:0000398">
    <property type="term" value="P:mRNA splicing, via spliceosome"/>
    <property type="evidence" value="ECO:0007669"/>
    <property type="project" value="TreeGrafter"/>
</dbReference>
<dbReference type="Gene3D" id="4.10.1060.10">
    <property type="entry name" value="Zinc finger, RanBP2-type"/>
    <property type="match status" value="1"/>
</dbReference>
<feature type="domain" description="RanBP2-type" evidence="13">
    <location>
        <begin position="227"/>
        <end position="256"/>
    </location>
</feature>
<accession>A0AA39IIS0</accession>
<evidence type="ECO:0000256" key="2">
    <source>
        <dbReference type="ARBA" id="ARBA00022723"/>
    </source>
</evidence>
<dbReference type="InterPro" id="IPR000504">
    <property type="entry name" value="RRM_dom"/>
</dbReference>
<dbReference type="Pfam" id="PF01585">
    <property type="entry name" value="G-patch"/>
    <property type="match status" value="1"/>
</dbReference>
<feature type="domain" description="G-patch" evidence="12">
    <location>
        <begin position="757"/>
        <end position="803"/>
    </location>
</feature>
<dbReference type="InterPro" id="IPR036443">
    <property type="entry name" value="Znf_RanBP2_sf"/>
</dbReference>
<evidence type="ECO:0000259" key="12">
    <source>
        <dbReference type="PROSITE" id="PS50174"/>
    </source>
</evidence>
<feature type="region of interest" description="Disordered" evidence="10">
    <location>
        <begin position="695"/>
        <end position="747"/>
    </location>
</feature>
<dbReference type="PROSITE" id="PS01358">
    <property type="entry name" value="ZF_RANBP2_1"/>
    <property type="match status" value="1"/>
</dbReference>
<feature type="compositionally biased region" description="Polar residues" evidence="10">
    <location>
        <begin position="607"/>
        <end position="619"/>
    </location>
</feature>
<keyword evidence="5" id="KW-0862">Zinc</keyword>
<keyword evidence="2" id="KW-0479">Metal-binding</keyword>
<keyword evidence="7" id="KW-0539">Nucleus</keyword>
<dbReference type="AlphaFoldDB" id="A0AA39IIS0"/>
<evidence type="ECO:0000256" key="4">
    <source>
        <dbReference type="ARBA" id="ARBA00022771"/>
    </source>
</evidence>
<evidence type="ECO:0000256" key="9">
    <source>
        <dbReference type="PROSITE-ProRule" id="PRU00322"/>
    </source>
</evidence>
<proteinExistence type="predicted"/>
<dbReference type="EMBL" id="JAUCMV010000001">
    <property type="protein sequence ID" value="KAK0423927.1"/>
    <property type="molecule type" value="Genomic_DNA"/>
</dbReference>
<feature type="domain" description="RRM" evidence="11">
    <location>
        <begin position="130"/>
        <end position="211"/>
    </location>
</feature>
<comment type="caution">
    <text evidence="14">The sequence shown here is derived from an EMBL/GenBank/DDBJ whole genome shotgun (WGS) entry which is preliminary data.</text>
</comment>
<dbReference type="PANTHER" id="PTHR13948:SF3">
    <property type="entry name" value="FI21118P1"/>
    <property type="match status" value="1"/>
</dbReference>
<evidence type="ECO:0000256" key="3">
    <source>
        <dbReference type="ARBA" id="ARBA00022737"/>
    </source>
</evidence>
<dbReference type="PROSITE" id="PS50102">
    <property type="entry name" value="RRM"/>
    <property type="match status" value="2"/>
</dbReference>
<keyword evidence="15" id="KW-1185">Reference proteome</keyword>
<dbReference type="InterPro" id="IPR012677">
    <property type="entry name" value="Nucleotide-bd_a/b_plait_sf"/>
</dbReference>
<feature type="compositionally biased region" description="Low complexity" evidence="10">
    <location>
        <begin position="737"/>
        <end position="747"/>
    </location>
</feature>
<dbReference type="InterPro" id="IPR041591">
    <property type="entry name" value="OCRE"/>
</dbReference>
<evidence type="ECO:0008006" key="16">
    <source>
        <dbReference type="Google" id="ProtNLM"/>
    </source>
</evidence>
<dbReference type="PROSITE" id="PS50199">
    <property type="entry name" value="ZF_RANBP2_2"/>
    <property type="match status" value="1"/>
</dbReference>
<evidence type="ECO:0000259" key="13">
    <source>
        <dbReference type="PROSITE" id="PS50199"/>
    </source>
</evidence>
<evidence type="ECO:0000256" key="1">
    <source>
        <dbReference type="ARBA" id="ARBA00004123"/>
    </source>
</evidence>
<evidence type="ECO:0000256" key="10">
    <source>
        <dbReference type="SAM" id="MobiDB-lite"/>
    </source>
</evidence>
<dbReference type="Pfam" id="PF17780">
    <property type="entry name" value="OCRE"/>
    <property type="match status" value="1"/>
</dbReference>
<evidence type="ECO:0000256" key="6">
    <source>
        <dbReference type="ARBA" id="ARBA00022884"/>
    </source>
</evidence>